<reference evidence="1 2" key="1">
    <citation type="submission" date="2014-04" db="EMBL/GenBank/DDBJ databases">
        <authorList>
            <consortium name="DOE Joint Genome Institute"/>
            <person name="Kuo A."/>
            <person name="Zuccaro A."/>
            <person name="Kohler A."/>
            <person name="Nagy L.G."/>
            <person name="Floudas D."/>
            <person name="Copeland A."/>
            <person name="Barry K.W."/>
            <person name="Cichocki N."/>
            <person name="Veneault-Fourrey C."/>
            <person name="LaButti K."/>
            <person name="Lindquist E.A."/>
            <person name="Lipzen A."/>
            <person name="Lundell T."/>
            <person name="Morin E."/>
            <person name="Murat C."/>
            <person name="Sun H."/>
            <person name="Tunlid A."/>
            <person name="Henrissat B."/>
            <person name="Grigoriev I.V."/>
            <person name="Hibbett D.S."/>
            <person name="Martin F."/>
            <person name="Nordberg H.P."/>
            <person name="Cantor M.N."/>
            <person name="Hua S.X."/>
        </authorList>
    </citation>
    <scope>NUCLEOTIDE SEQUENCE [LARGE SCALE GENOMIC DNA]</scope>
    <source>
        <strain evidence="1 2">MAFF 305830</strain>
    </source>
</reference>
<name>A0A0C3AU13_SERVB</name>
<dbReference type="PANTHER" id="PTHR14187:SF5">
    <property type="entry name" value="HEAT SHOCK 70 KDA PROTEIN 12A"/>
    <property type="match status" value="1"/>
</dbReference>
<evidence type="ECO:0000313" key="2">
    <source>
        <dbReference type="Proteomes" id="UP000054097"/>
    </source>
</evidence>
<evidence type="ECO:0000313" key="1">
    <source>
        <dbReference type="EMBL" id="KIM23499.1"/>
    </source>
</evidence>
<dbReference type="CDD" id="cd10170">
    <property type="entry name" value="ASKHA_NBD_HSP70"/>
    <property type="match status" value="1"/>
</dbReference>
<keyword evidence="2" id="KW-1185">Reference proteome</keyword>
<dbReference type="SUPFAM" id="SSF53067">
    <property type="entry name" value="Actin-like ATPase domain"/>
    <property type="match status" value="2"/>
</dbReference>
<dbReference type="STRING" id="933852.A0A0C3AU13"/>
<dbReference type="AlphaFoldDB" id="A0A0C3AU13"/>
<dbReference type="Gene3D" id="3.90.640.10">
    <property type="entry name" value="Actin, Chain A, domain 4"/>
    <property type="match status" value="1"/>
</dbReference>
<sequence length="587" mass="66307">MDNHHNKHTYDGPETIVVAMDIGTTHSAVSFAHFLSGKWPQPGMVAHWPGQLHRNGAAKVPTLVSYKDGTANGYGMDAERNFEEHPENVARWFKLHLHPPTMKVSNAQTFEIPSLPVEVTIERVYVDILRYLMENTQRFYETFTPGGEEIWARLRATAVIVLAIPNGWSFKEQEVLRRAAIKASLVTEEGARRLLRFVTEAEASVHYALANQRVDWLKRGGMFAVIDCGGFTVDTTVYRCATLNPLSLKETCPSECVQAGGIYVNRKIEEMLKNKIQGSVFDDPEIIRHMMRAFETELKPCFDGTMDYYELRFGSINDNEPNLGIQKGRITLSSAELVPIFNSVTNQILESCLQTLINQRTEHVILVGGFAESPYVRRVLWKALRKQNMNVLVVGDYGLVRGGAIVTFIKLVQESTINATLGACSRQIYDRKIHSERKHAVGPDADGIERVDGAFHVWIKKGTNLLDTPASRISHCLRWDATSTSESYLIRSLRDTEIEVFAWKGTGIPEWCKDEHGGVLSGMRPVATLRANLSSLARSVRIEHGPMRNRFYQLDYDVFIYFDGAQLCAKLQWIEKVSTFVCTYRPC</sequence>
<dbReference type="HOGENOM" id="CLU_009958_4_1_1"/>
<accession>A0A0C3AU13</accession>
<dbReference type="Proteomes" id="UP000054097">
    <property type="component" value="Unassembled WGS sequence"/>
</dbReference>
<dbReference type="OrthoDB" id="2963168at2759"/>
<protein>
    <submittedName>
        <fullName evidence="1">Uncharacterized protein</fullName>
    </submittedName>
</protein>
<organism evidence="1 2">
    <name type="scientific">Serendipita vermifera MAFF 305830</name>
    <dbReference type="NCBI Taxonomy" id="933852"/>
    <lineage>
        <taxon>Eukaryota</taxon>
        <taxon>Fungi</taxon>
        <taxon>Dikarya</taxon>
        <taxon>Basidiomycota</taxon>
        <taxon>Agaricomycotina</taxon>
        <taxon>Agaricomycetes</taxon>
        <taxon>Sebacinales</taxon>
        <taxon>Serendipitaceae</taxon>
        <taxon>Serendipita</taxon>
    </lineage>
</organism>
<dbReference type="InterPro" id="IPR043129">
    <property type="entry name" value="ATPase_NBD"/>
</dbReference>
<dbReference type="PANTHER" id="PTHR14187">
    <property type="entry name" value="ALPHA KINASE/ELONGATION FACTOR 2 KINASE"/>
    <property type="match status" value="1"/>
</dbReference>
<gene>
    <name evidence="1" type="ORF">M408DRAFT_320837</name>
</gene>
<dbReference type="Gene3D" id="3.30.420.40">
    <property type="match status" value="2"/>
</dbReference>
<reference evidence="2" key="2">
    <citation type="submission" date="2015-01" db="EMBL/GenBank/DDBJ databases">
        <title>Evolutionary Origins and Diversification of the Mycorrhizal Mutualists.</title>
        <authorList>
            <consortium name="DOE Joint Genome Institute"/>
            <consortium name="Mycorrhizal Genomics Consortium"/>
            <person name="Kohler A."/>
            <person name="Kuo A."/>
            <person name="Nagy L.G."/>
            <person name="Floudas D."/>
            <person name="Copeland A."/>
            <person name="Barry K.W."/>
            <person name="Cichocki N."/>
            <person name="Veneault-Fourrey C."/>
            <person name="LaButti K."/>
            <person name="Lindquist E.A."/>
            <person name="Lipzen A."/>
            <person name="Lundell T."/>
            <person name="Morin E."/>
            <person name="Murat C."/>
            <person name="Riley R."/>
            <person name="Ohm R."/>
            <person name="Sun H."/>
            <person name="Tunlid A."/>
            <person name="Henrissat B."/>
            <person name="Grigoriev I.V."/>
            <person name="Hibbett D.S."/>
            <person name="Martin F."/>
        </authorList>
    </citation>
    <scope>NUCLEOTIDE SEQUENCE [LARGE SCALE GENOMIC DNA]</scope>
    <source>
        <strain evidence="2">MAFF 305830</strain>
    </source>
</reference>
<dbReference type="EMBL" id="KN824336">
    <property type="protein sequence ID" value="KIM23499.1"/>
    <property type="molecule type" value="Genomic_DNA"/>
</dbReference>
<proteinExistence type="predicted"/>